<dbReference type="AlphaFoldDB" id="A0A369JWS8"/>
<dbReference type="Pfam" id="PF01753">
    <property type="entry name" value="zf-MYND"/>
    <property type="match status" value="1"/>
</dbReference>
<evidence type="ECO:0000256" key="2">
    <source>
        <dbReference type="ARBA" id="ARBA00022771"/>
    </source>
</evidence>
<reference evidence="6" key="1">
    <citation type="submission" date="2018-04" db="EMBL/GenBank/DDBJ databases">
        <title>Whole genome sequencing of Hypsizygus marmoreus.</title>
        <authorList>
            <person name="Choi I.-G."/>
            <person name="Min B."/>
            <person name="Kim J.-G."/>
            <person name="Kim S."/>
            <person name="Oh Y.-L."/>
            <person name="Kong W.-S."/>
            <person name="Park H."/>
            <person name="Jeong J."/>
            <person name="Song E.-S."/>
        </authorList>
    </citation>
    <scope>NUCLEOTIDE SEQUENCE [LARGE SCALE GENOMIC DNA]</scope>
    <source>
        <strain evidence="6">51987-8</strain>
    </source>
</reference>
<keyword evidence="3" id="KW-0862">Zinc</keyword>
<dbReference type="SUPFAM" id="SSF144232">
    <property type="entry name" value="HIT/MYND zinc finger-like"/>
    <property type="match status" value="1"/>
</dbReference>
<dbReference type="InterPro" id="IPR002893">
    <property type="entry name" value="Znf_MYND"/>
</dbReference>
<dbReference type="Gene3D" id="6.10.140.2220">
    <property type="match status" value="1"/>
</dbReference>
<protein>
    <recommendedName>
        <fullName evidence="5">MYND-type domain-containing protein</fullName>
    </recommendedName>
</protein>
<dbReference type="EMBL" id="LUEZ02000041">
    <property type="protein sequence ID" value="RDB24825.1"/>
    <property type="molecule type" value="Genomic_DNA"/>
</dbReference>
<dbReference type="OrthoDB" id="432970at2759"/>
<name>A0A369JWS8_HYPMA</name>
<comment type="caution">
    <text evidence="6">The sequence shown here is derived from an EMBL/GenBank/DDBJ whole genome shotgun (WGS) entry which is preliminary data.</text>
</comment>
<dbReference type="GO" id="GO:0008270">
    <property type="term" value="F:zinc ion binding"/>
    <property type="evidence" value="ECO:0007669"/>
    <property type="project" value="UniProtKB-KW"/>
</dbReference>
<proteinExistence type="predicted"/>
<organism evidence="6 7">
    <name type="scientific">Hypsizygus marmoreus</name>
    <name type="common">White beech mushroom</name>
    <name type="synonym">Agaricus marmoreus</name>
    <dbReference type="NCBI Taxonomy" id="39966"/>
    <lineage>
        <taxon>Eukaryota</taxon>
        <taxon>Fungi</taxon>
        <taxon>Dikarya</taxon>
        <taxon>Basidiomycota</taxon>
        <taxon>Agaricomycotina</taxon>
        <taxon>Agaricomycetes</taxon>
        <taxon>Agaricomycetidae</taxon>
        <taxon>Agaricales</taxon>
        <taxon>Tricholomatineae</taxon>
        <taxon>Lyophyllaceae</taxon>
        <taxon>Hypsizygus</taxon>
    </lineage>
</organism>
<evidence type="ECO:0000256" key="4">
    <source>
        <dbReference type="PROSITE-ProRule" id="PRU00134"/>
    </source>
</evidence>
<gene>
    <name evidence="6" type="ORF">Hypma_007365</name>
</gene>
<keyword evidence="2 4" id="KW-0863">Zinc-finger</keyword>
<sequence>MEPTASNNIDNLVDWIFIGERLSFKVASVKTDPTRWNKDWEKALRGLKAQDVFEFFRTCNQYWSTRKTPNSESVYRHQHLRDLVETRLLERQNFAGSVWTALLAGGKFGMSWLSMKEKERRKHLLKGITEACALGTAHQNMRALCPDVTMDAMVKEQGKAFIVFVEAFVKGLDGVAAGSVLLLSSEWWDRALDGLHRKTDVDGDVFYALTRHRNEFITDFVVSTGMSILEDLTMAGPGMKEILNIIRGDPQYASSWIDTVASLPAKPTIRCENCTKSTAEIGGSLKFMLCGACKSKLGFSVHYCSKACQKEDWPNHRQHCGKEKISKQLSGTANDPHWWFPDRPGYMEDLAAQNNGGVSLLQIGFGKADPSRPYSAALQRQISLLRHDEVADYFLFDAADRPIRVEVQGIGRKATFRMMRSDALAPNDEQGAQAIGEYLVKTMSHHPGLTREMIFAQLGKEYGEDLIPKIMEVETISAANNPGGLSFLEHFGPSLEPLLGTMMLDHQ</sequence>
<feature type="domain" description="MYND-type" evidence="5">
    <location>
        <begin position="271"/>
        <end position="320"/>
    </location>
</feature>
<accession>A0A369JWS8</accession>
<dbReference type="PROSITE" id="PS50865">
    <property type="entry name" value="ZF_MYND_2"/>
    <property type="match status" value="1"/>
</dbReference>
<evidence type="ECO:0000313" key="7">
    <source>
        <dbReference type="Proteomes" id="UP000076154"/>
    </source>
</evidence>
<evidence type="ECO:0000259" key="5">
    <source>
        <dbReference type="PROSITE" id="PS50865"/>
    </source>
</evidence>
<dbReference type="InParanoid" id="A0A369JWS8"/>
<evidence type="ECO:0000256" key="3">
    <source>
        <dbReference type="ARBA" id="ARBA00022833"/>
    </source>
</evidence>
<keyword evidence="7" id="KW-1185">Reference proteome</keyword>
<evidence type="ECO:0000313" key="6">
    <source>
        <dbReference type="EMBL" id="RDB24825.1"/>
    </source>
</evidence>
<evidence type="ECO:0000256" key="1">
    <source>
        <dbReference type="ARBA" id="ARBA00022723"/>
    </source>
</evidence>
<keyword evidence="1" id="KW-0479">Metal-binding</keyword>
<dbReference type="Proteomes" id="UP000076154">
    <property type="component" value="Unassembled WGS sequence"/>
</dbReference>